<comment type="caution">
    <text evidence="1">The sequence shown here is derived from an EMBL/GenBank/DDBJ whole genome shotgun (WGS) entry which is preliminary data.</text>
</comment>
<dbReference type="AlphaFoldDB" id="A0AAV4ALU3"/>
<reference evidence="1 2" key="1">
    <citation type="journal article" date="2021" name="Elife">
        <title>Chloroplast acquisition without the gene transfer in kleptoplastic sea slugs, Plakobranchus ocellatus.</title>
        <authorList>
            <person name="Maeda T."/>
            <person name="Takahashi S."/>
            <person name="Yoshida T."/>
            <person name="Shimamura S."/>
            <person name="Takaki Y."/>
            <person name="Nagai Y."/>
            <person name="Toyoda A."/>
            <person name="Suzuki Y."/>
            <person name="Arimoto A."/>
            <person name="Ishii H."/>
            <person name="Satoh N."/>
            <person name="Nishiyama T."/>
            <person name="Hasebe M."/>
            <person name="Maruyama T."/>
            <person name="Minagawa J."/>
            <person name="Obokata J."/>
            <person name="Shigenobu S."/>
        </authorList>
    </citation>
    <scope>NUCLEOTIDE SEQUENCE [LARGE SCALE GENOMIC DNA]</scope>
</reference>
<keyword evidence="2" id="KW-1185">Reference proteome</keyword>
<dbReference type="Proteomes" id="UP000735302">
    <property type="component" value="Unassembled WGS sequence"/>
</dbReference>
<gene>
    <name evidence="1" type="ORF">PoB_003567600</name>
</gene>
<evidence type="ECO:0000313" key="1">
    <source>
        <dbReference type="EMBL" id="GFO09171.1"/>
    </source>
</evidence>
<dbReference type="EMBL" id="BLXT01004061">
    <property type="protein sequence ID" value="GFO09171.1"/>
    <property type="molecule type" value="Genomic_DNA"/>
</dbReference>
<proteinExistence type="predicted"/>
<organism evidence="1 2">
    <name type="scientific">Plakobranchus ocellatus</name>
    <dbReference type="NCBI Taxonomy" id="259542"/>
    <lineage>
        <taxon>Eukaryota</taxon>
        <taxon>Metazoa</taxon>
        <taxon>Spiralia</taxon>
        <taxon>Lophotrochozoa</taxon>
        <taxon>Mollusca</taxon>
        <taxon>Gastropoda</taxon>
        <taxon>Heterobranchia</taxon>
        <taxon>Euthyneura</taxon>
        <taxon>Panpulmonata</taxon>
        <taxon>Sacoglossa</taxon>
        <taxon>Placobranchoidea</taxon>
        <taxon>Plakobranchidae</taxon>
        <taxon>Plakobranchus</taxon>
    </lineage>
</organism>
<name>A0AAV4ALU3_9GAST</name>
<accession>A0AAV4ALU3</accession>
<sequence>MTVIFRLPPARASDKSGLSSKTMIILSLSGRGWGHKDGVPARISTFRGWKNEQRKLKLDILYASEDLGSNYTSADKRGGVGDIVASESALRSAGTLLSRVPASPLAPWPESLRSPCCGLAVYKNQTKPTNVDTSQCRAFNVIGVMCECSTPGPSCPKWNIFSLNSSPRFYHRASQMAKCHHAPMRRGISGDARTA</sequence>
<protein>
    <submittedName>
        <fullName evidence="1">Uncharacterized protein</fullName>
    </submittedName>
</protein>
<evidence type="ECO:0000313" key="2">
    <source>
        <dbReference type="Proteomes" id="UP000735302"/>
    </source>
</evidence>